<evidence type="ECO:0000313" key="11">
    <source>
        <dbReference type="EMBL" id="KAF2724310.1"/>
    </source>
</evidence>
<feature type="binding site" evidence="9">
    <location>
        <position position="96"/>
    </location>
    <ligand>
        <name>S-adenosyl-L-methionine</name>
        <dbReference type="ChEBI" id="CHEBI:59789"/>
    </ligand>
</feature>
<evidence type="ECO:0000313" key="12">
    <source>
        <dbReference type="Proteomes" id="UP000799441"/>
    </source>
</evidence>
<dbReference type="PANTHER" id="PTHR13600">
    <property type="entry name" value="LEUCINE CARBOXYL METHYLTRANSFERASE"/>
    <property type="match status" value="1"/>
</dbReference>
<dbReference type="Gene3D" id="3.40.50.150">
    <property type="entry name" value="Vaccinia Virus protein VP39"/>
    <property type="match status" value="1"/>
</dbReference>
<evidence type="ECO:0000256" key="9">
    <source>
        <dbReference type="PIRSR" id="PIRSR016305-1"/>
    </source>
</evidence>
<evidence type="ECO:0000256" key="6">
    <source>
        <dbReference type="ARBA" id="ARBA00022679"/>
    </source>
</evidence>
<dbReference type="InterPro" id="IPR029063">
    <property type="entry name" value="SAM-dependent_MTases_sf"/>
</dbReference>
<evidence type="ECO:0000256" key="10">
    <source>
        <dbReference type="SAM" id="MobiDB-lite"/>
    </source>
</evidence>
<evidence type="ECO:0000256" key="7">
    <source>
        <dbReference type="ARBA" id="ARBA00022691"/>
    </source>
</evidence>
<keyword evidence="6 8" id="KW-0808">Transferase</keyword>
<evidence type="ECO:0000256" key="2">
    <source>
        <dbReference type="ARBA" id="ARBA00010703"/>
    </source>
</evidence>
<dbReference type="EC" id="2.1.1.233" evidence="3 8"/>
<feature type="region of interest" description="Disordered" evidence="10">
    <location>
        <begin position="1"/>
        <end position="52"/>
    </location>
</feature>
<evidence type="ECO:0000256" key="8">
    <source>
        <dbReference type="PIRNR" id="PIRNR016305"/>
    </source>
</evidence>
<dbReference type="GO" id="GO:0018423">
    <property type="term" value="F:protein C-terminal leucine carboxyl O-methyltransferase activity"/>
    <property type="evidence" value="ECO:0007669"/>
    <property type="project" value="UniProtKB-EC"/>
</dbReference>
<keyword evidence="12" id="KW-1185">Reference proteome</keyword>
<sequence length="373" mass="42449">MASIPNLNTLRRGGQRRRGGRGGRAVPENDDTSNLENSENEKNDRIIQQTDYDASSSRVSAVALGYLDDPYAQLFLQPGEQIAKRYPMHNRGSYVRTTAIDRFVTSFIRHPSMEGGDAKRQIISLGAGSDTRFWRLCRGDHGRRTDVVYHELDFEKNVEQKRQAIERAPELESQLEPTAEMPSTYFLHALDLRTLARSPTEHKITGLNPSLPTLLLSECCLCYVPPDTATSIIKYFTNIINGPVAVILYEPIRPYDPFGRTMVANLGSRGIQLQTLRRFHSLEAQRKRLQMAGFDDKQGARDIHQIWTDNDWISEAERERVEKLEWLDEVEEWELIGSHYCVTWGWKGDVFSGAWEGIEGGRTGSEARDDEFG</sequence>
<comment type="catalytic activity">
    <reaction evidence="1 8">
        <text>[phosphatase 2A protein]-C-terminal L-leucine + S-adenosyl-L-methionine = [phosphatase 2A protein]-C-terminal L-leucine methyl ester + S-adenosyl-L-homocysteine</text>
        <dbReference type="Rhea" id="RHEA:48544"/>
        <dbReference type="Rhea" id="RHEA-COMP:12134"/>
        <dbReference type="Rhea" id="RHEA-COMP:12135"/>
        <dbReference type="ChEBI" id="CHEBI:57856"/>
        <dbReference type="ChEBI" id="CHEBI:59789"/>
        <dbReference type="ChEBI" id="CHEBI:90516"/>
        <dbReference type="ChEBI" id="CHEBI:90517"/>
        <dbReference type="EC" id="2.1.1.233"/>
    </reaction>
</comment>
<name>A0A9P4QDN9_9PEZI</name>
<evidence type="ECO:0000256" key="4">
    <source>
        <dbReference type="ARBA" id="ARBA00017497"/>
    </source>
</evidence>
<feature type="binding site" evidence="9">
    <location>
        <begin position="191"/>
        <end position="192"/>
    </location>
    <ligand>
        <name>S-adenosyl-L-methionine</name>
        <dbReference type="ChEBI" id="CHEBI:59789"/>
    </ligand>
</feature>
<dbReference type="EMBL" id="MU003772">
    <property type="protein sequence ID" value="KAF2724310.1"/>
    <property type="molecule type" value="Genomic_DNA"/>
</dbReference>
<dbReference type="InterPro" id="IPR016651">
    <property type="entry name" value="LCMT1"/>
</dbReference>
<dbReference type="InterPro" id="IPR007213">
    <property type="entry name" value="Ppm1/Ppm2/Tcmp"/>
</dbReference>
<dbReference type="Proteomes" id="UP000799441">
    <property type="component" value="Unassembled WGS sequence"/>
</dbReference>
<comment type="function">
    <text evidence="8">Methylates the carboxyl group of the C-terminal leucine residue of protein phosphatase 2A catalytic subunits to form alpha-leucine ester residues.</text>
</comment>
<evidence type="ECO:0000256" key="5">
    <source>
        <dbReference type="ARBA" id="ARBA00022603"/>
    </source>
</evidence>
<dbReference type="Pfam" id="PF04072">
    <property type="entry name" value="LCM"/>
    <property type="match status" value="1"/>
</dbReference>
<keyword evidence="7 8" id="KW-0949">S-adenosyl-L-methionine</keyword>
<keyword evidence="5 8" id="KW-0489">Methyltransferase</keyword>
<protein>
    <recommendedName>
        <fullName evidence="4 8">Leucine carboxyl methyltransferase 1</fullName>
        <ecNumber evidence="3 8">2.1.1.233</ecNumber>
    </recommendedName>
</protein>
<comment type="caution">
    <text evidence="11">The sequence shown here is derived from an EMBL/GenBank/DDBJ whole genome shotgun (WGS) entry which is preliminary data.</text>
</comment>
<dbReference type="PANTHER" id="PTHR13600:SF21">
    <property type="entry name" value="LEUCINE CARBOXYL METHYLTRANSFERASE 1"/>
    <property type="match status" value="1"/>
</dbReference>
<dbReference type="PIRSF" id="PIRSF016305">
    <property type="entry name" value="LCM_mtfrase"/>
    <property type="match status" value="1"/>
</dbReference>
<proteinExistence type="inferred from homology"/>
<evidence type="ECO:0000256" key="3">
    <source>
        <dbReference type="ARBA" id="ARBA00012834"/>
    </source>
</evidence>
<dbReference type="OrthoDB" id="203237at2759"/>
<reference evidence="11" key="1">
    <citation type="journal article" date="2020" name="Stud. Mycol.">
        <title>101 Dothideomycetes genomes: a test case for predicting lifestyles and emergence of pathogens.</title>
        <authorList>
            <person name="Haridas S."/>
            <person name="Albert R."/>
            <person name="Binder M."/>
            <person name="Bloem J."/>
            <person name="Labutti K."/>
            <person name="Salamov A."/>
            <person name="Andreopoulos B."/>
            <person name="Baker S."/>
            <person name="Barry K."/>
            <person name="Bills G."/>
            <person name="Bluhm B."/>
            <person name="Cannon C."/>
            <person name="Castanera R."/>
            <person name="Culley D."/>
            <person name="Daum C."/>
            <person name="Ezra D."/>
            <person name="Gonzalez J."/>
            <person name="Henrissat B."/>
            <person name="Kuo A."/>
            <person name="Liang C."/>
            <person name="Lipzen A."/>
            <person name="Lutzoni F."/>
            <person name="Magnuson J."/>
            <person name="Mondo S."/>
            <person name="Nolan M."/>
            <person name="Ohm R."/>
            <person name="Pangilinan J."/>
            <person name="Park H.-J."/>
            <person name="Ramirez L."/>
            <person name="Alfaro M."/>
            <person name="Sun H."/>
            <person name="Tritt A."/>
            <person name="Yoshinaga Y."/>
            <person name="Zwiers L.-H."/>
            <person name="Turgeon B."/>
            <person name="Goodwin S."/>
            <person name="Spatafora J."/>
            <person name="Crous P."/>
            <person name="Grigoriev I."/>
        </authorList>
    </citation>
    <scope>NUCLEOTIDE SEQUENCE</scope>
    <source>
        <strain evidence="11">CBS 116435</strain>
    </source>
</reference>
<dbReference type="GO" id="GO:0032259">
    <property type="term" value="P:methylation"/>
    <property type="evidence" value="ECO:0007669"/>
    <property type="project" value="UniProtKB-KW"/>
</dbReference>
<comment type="similarity">
    <text evidence="2 8">Belongs to the methyltransferase superfamily. LCMT family.</text>
</comment>
<feature type="binding site" evidence="9">
    <location>
        <position position="218"/>
    </location>
    <ligand>
        <name>S-adenosyl-L-methionine</name>
        <dbReference type="ChEBI" id="CHEBI:59789"/>
    </ligand>
</feature>
<feature type="binding site" evidence="9">
    <location>
        <position position="126"/>
    </location>
    <ligand>
        <name>S-adenosyl-L-methionine</name>
        <dbReference type="ChEBI" id="CHEBI:59789"/>
    </ligand>
</feature>
<dbReference type="SUPFAM" id="SSF53335">
    <property type="entry name" value="S-adenosyl-L-methionine-dependent methyltransferases"/>
    <property type="match status" value="1"/>
</dbReference>
<evidence type="ECO:0000256" key="1">
    <source>
        <dbReference type="ARBA" id="ARBA00000724"/>
    </source>
</evidence>
<accession>A0A9P4QDN9</accession>
<organism evidence="11 12">
    <name type="scientific">Polychaeton citri CBS 116435</name>
    <dbReference type="NCBI Taxonomy" id="1314669"/>
    <lineage>
        <taxon>Eukaryota</taxon>
        <taxon>Fungi</taxon>
        <taxon>Dikarya</taxon>
        <taxon>Ascomycota</taxon>
        <taxon>Pezizomycotina</taxon>
        <taxon>Dothideomycetes</taxon>
        <taxon>Dothideomycetidae</taxon>
        <taxon>Capnodiales</taxon>
        <taxon>Capnodiaceae</taxon>
        <taxon>Polychaeton</taxon>
    </lineage>
</organism>
<dbReference type="AlphaFoldDB" id="A0A9P4QDN9"/>
<gene>
    <name evidence="11" type="ORF">K431DRAFT_344052</name>
</gene>